<accession>A0AA35WDG3</accession>
<dbReference type="EMBL" id="CASHTH010001246">
    <property type="protein sequence ID" value="CAI8013211.1"/>
    <property type="molecule type" value="Genomic_DNA"/>
</dbReference>
<gene>
    <name evidence="1" type="ORF">GBAR_LOCUS8410</name>
</gene>
<evidence type="ECO:0000313" key="2">
    <source>
        <dbReference type="Proteomes" id="UP001174909"/>
    </source>
</evidence>
<comment type="caution">
    <text evidence="1">The sequence shown here is derived from an EMBL/GenBank/DDBJ whole genome shotgun (WGS) entry which is preliminary data.</text>
</comment>
<proteinExistence type="predicted"/>
<name>A0AA35WDG3_GEOBA</name>
<dbReference type="AlphaFoldDB" id="A0AA35WDG3"/>
<protein>
    <submittedName>
        <fullName evidence="1">Uncharacterized protein</fullName>
    </submittedName>
</protein>
<reference evidence="1" key="1">
    <citation type="submission" date="2023-03" db="EMBL/GenBank/DDBJ databases">
        <authorList>
            <person name="Steffen K."/>
            <person name="Cardenas P."/>
        </authorList>
    </citation>
    <scope>NUCLEOTIDE SEQUENCE</scope>
</reference>
<keyword evidence="2" id="KW-1185">Reference proteome</keyword>
<organism evidence="1 2">
    <name type="scientific">Geodia barretti</name>
    <name type="common">Barrett's horny sponge</name>
    <dbReference type="NCBI Taxonomy" id="519541"/>
    <lineage>
        <taxon>Eukaryota</taxon>
        <taxon>Metazoa</taxon>
        <taxon>Porifera</taxon>
        <taxon>Demospongiae</taxon>
        <taxon>Heteroscleromorpha</taxon>
        <taxon>Tetractinellida</taxon>
        <taxon>Astrophorina</taxon>
        <taxon>Geodiidae</taxon>
        <taxon>Geodia</taxon>
    </lineage>
</organism>
<sequence length="36" mass="3964">MVTSAKSTFPVCVWQCQILCPKNHIISDGKGPYLVV</sequence>
<dbReference type="Proteomes" id="UP001174909">
    <property type="component" value="Unassembled WGS sequence"/>
</dbReference>
<evidence type="ECO:0000313" key="1">
    <source>
        <dbReference type="EMBL" id="CAI8013211.1"/>
    </source>
</evidence>